<dbReference type="InterPro" id="IPR003593">
    <property type="entry name" value="AAA+_ATPase"/>
</dbReference>
<keyword evidence="2" id="KW-0611">Plant defense</keyword>
<dbReference type="GO" id="GO:0042742">
    <property type="term" value="P:defense response to bacterium"/>
    <property type="evidence" value="ECO:0007669"/>
    <property type="project" value="UniProtKB-ARBA"/>
</dbReference>
<dbReference type="GO" id="GO:0002758">
    <property type="term" value="P:innate immune response-activating signaling pathway"/>
    <property type="evidence" value="ECO:0007669"/>
    <property type="project" value="UniProtKB-ARBA"/>
</dbReference>
<dbReference type="STRING" id="77586.A0A0D9XVA9"/>
<name>A0A0D9XVA9_9ORYZ</name>
<dbReference type="Pfam" id="PF00931">
    <property type="entry name" value="NB-ARC"/>
    <property type="match status" value="1"/>
</dbReference>
<dbReference type="EnsemblPlants" id="LPERR11G19240.1">
    <property type="protein sequence ID" value="LPERR11G19240.1"/>
    <property type="gene ID" value="LPERR11G19240"/>
</dbReference>
<evidence type="ECO:0000313" key="4">
    <source>
        <dbReference type="EnsemblPlants" id="LPERR11G19240.1"/>
    </source>
</evidence>
<dbReference type="GO" id="GO:0043531">
    <property type="term" value="F:ADP binding"/>
    <property type="evidence" value="ECO:0007669"/>
    <property type="project" value="InterPro"/>
</dbReference>
<feature type="domain" description="AAA+ ATPase" evidence="3">
    <location>
        <begin position="19"/>
        <end position="166"/>
    </location>
</feature>
<sequence>MLHEDVSNVQPGSSNEVLCYSIIGIHGIPGSGKSTLAQLVCDNEKKDKQEKDGHFDLIMWVHVSQNFSVDTILTEMLEAATGKKCDRFHNRDTLQRNLETALHRKQFLLVLDDIWYHNRDNQHELQKILTPLRVGKAGSKILVTNRTEYALLALGAIRSIPISELDDDVFLKLFMHYALPLGNVDEQDRRKFERIGDDIAKKLRRSPLAARTVGGQLRIRPNIDFWIDARDRDLLDETMGALWWSYQHLDEQVKRCFSYCSIFPRRHKLKRDELVRLWVADGFISTADASEEEVVARKYFDDLVSSSIFIKHTGDDIEVSDNYFTIHDLLHDLAEKVAGSDCFRIHKGWTGVIPRDVHHVFIENYDENMVTERILEMESLRTLIIDDGINIDMIADRTIFESIFMRMRKLRVLRVKSFRSGQKRTNISCPESICNLKHLRYFGFWTGSFSEQVFPSTILKLYHLQVLDLRSGGKSVFSSKEDLCKLTNLRHFFTLQDLDIPNFGRLTLLQKIPRIRVTKEVGHGIQQLAHLNKLRGELHIHGLQNVESKATAVEANLPAKEHLTEPTASSVGQWDNKSVRTDVQEEILEVLCCHWSSLSVE</sequence>
<evidence type="ECO:0000259" key="3">
    <source>
        <dbReference type="SMART" id="SM00382"/>
    </source>
</evidence>
<organism evidence="4 5">
    <name type="scientific">Leersia perrieri</name>
    <dbReference type="NCBI Taxonomy" id="77586"/>
    <lineage>
        <taxon>Eukaryota</taxon>
        <taxon>Viridiplantae</taxon>
        <taxon>Streptophyta</taxon>
        <taxon>Embryophyta</taxon>
        <taxon>Tracheophyta</taxon>
        <taxon>Spermatophyta</taxon>
        <taxon>Magnoliopsida</taxon>
        <taxon>Liliopsida</taxon>
        <taxon>Poales</taxon>
        <taxon>Poaceae</taxon>
        <taxon>BOP clade</taxon>
        <taxon>Oryzoideae</taxon>
        <taxon>Oryzeae</taxon>
        <taxon>Oryzinae</taxon>
        <taxon>Leersia</taxon>
    </lineage>
</organism>
<dbReference type="FunFam" id="1.10.10.10:FF:000322">
    <property type="entry name" value="Probable disease resistance protein At1g63360"/>
    <property type="match status" value="1"/>
</dbReference>
<dbReference type="Gramene" id="LPERR11G19240.1">
    <property type="protein sequence ID" value="LPERR11G19240.1"/>
    <property type="gene ID" value="LPERR11G19240"/>
</dbReference>
<reference evidence="4 5" key="1">
    <citation type="submission" date="2012-08" db="EMBL/GenBank/DDBJ databases">
        <title>Oryza genome evolution.</title>
        <authorList>
            <person name="Wing R.A."/>
        </authorList>
    </citation>
    <scope>NUCLEOTIDE SEQUENCE</scope>
</reference>
<dbReference type="Gene3D" id="1.10.10.10">
    <property type="entry name" value="Winged helix-like DNA-binding domain superfamily/Winged helix DNA-binding domain"/>
    <property type="match status" value="1"/>
</dbReference>
<reference evidence="5" key="2">
    <citation type="submission" date="2013-12" db="EMBL/GenBank/DDBJ databases">
        <authorList>
            <person name="Yu Y."/>
            <person name="Lee S."/>
            <person name="de Baynast K."/>
            <person name="Wissotski M."/>
            <person name="Liu L."/>
            <person name="Talag J."/>
            <person name="Goicoechea J."/>
            <person name="Angelova A."/>
            <person name="Jetty R."/>
            <person name="Kudrna D."/>
            <person name="Golser W."/>
            <person name="Rivera L."/>
            <person name="Zhang J."/>
            <person name="Wing R."/>
        </authorList>
    </citation>
    <scope>NUCLEOTIDE SEQUENCE</scope>
</reference>
<dbReference type="InterPro" id="IPR058922">
    <property type="entry name" value="WHD_DRP"/>
</dbReference>
<dbReference type="GO" id="GO:0009626">
    <property type="term" value="P:plant-type hypersensitive response"/>
    <property type="evidence" value="ECO:0007669"/>
    <property type="project" value="UniProtKB-ARBA"/>
</dbReference>
<dbReference type="AlphaFoldDB" id="A0A0D9XVA9"/>
<dbReference type="InterPro" id="IPR032675">
    <property type="entry name" value="LRR_dom_sf"/>
</dbReference>
<dbReference type="eggNOG" id="KOG4658">
    <property type="taxonomic scope" value="Eukaryota"/>
</dbReference>
<evidence type="ECO:0000256" key="2">
    <source>
        <dbReference type="ARBA" id="ARBA00022821"/>
    </source>
</evidence>
<keyword evidence="5" id="KW-1185">Reference proteome</keyword>
<dbReference type="PANTHER" id="PTHR23155:SF1058">
    <property type="entry name" value="OS11G0668100 PROTEIN"/>
    <property type="match status" value="1"/>
</dbReference>
<dbReference type="InterPro" id="IPR002182">
    <property type="entry name" value="NB-ARC"/>
</dbReference>
<proteinExistence type="predicted"/>
<dbReference type="Proteomes" id="UP000032180">
    <property type="component" value="Chromosome 11"/>
</dbReference>
<dbReference type="InterPro" id="IPR055414">
    <property type="entry name" value="LRR_R13L4/SHOC2-like"/>
</dbReference>
<dbReference type="Gene3D" id="3.80.10.10">
    <property type="entry name" value="Ribonuclease Inhibitor"/>
    <property type="match status" value="1"/>
</dbReference>
<dbReference type="HOGENOM" id="CLU_000837_8_1_1"/>
<dbReference type="SUPFAM" id="SSF52540">
    <property type="entry name" value="P-loop containing nucleoside triphosphate hydrolases"/>
    <property type="match status" value="1"/>
</dbReference>
<keyword evidence="1" id="KW-0677">Repeat</keyword>
<evidence type="ECO:0000313" key="5">
    <source>
        <dbReference type="Proteomes" id="UP000032180"/>
    </source>
</evidence>
<dbReference type="InterPro" id="IPR036388">
    <property type="entry name" value="WH-like_DNA-bd_sf"/>
</dbReference>
<dbReference type="Pfam" id="PF23598">
    <property type="entry name" value="LRR_14"/>
    <property type="match status" value="1"/>
</dbReference>
<dbReference type="PRINTS" id="PR00364">
    <property type="entry name" value="DISEASERSIST"/>
</dbReference>
<dbReference type="SUPFAM" id="SSF52058">
    <property type="entry name" value="L domain-like"/>
    <property type="match status" value="1"/>
</dbReference>
<dbReference type="SMART" id="SM00382">
    <property type="entry name" value="AAA"/>
    <property type="match status" value="1"/>
</dbReference>
<evidence type="ECO:0000256" key="1">
    <source>
        <dbReference type="ARBA" id="ARBA00022737"/>
    </source>
</evidence>
<accession>A0A0D9XVA9</accession>
<dbReference type="InterPro" id="IPR044974">
    <property type="entry name" value="Disease_R_plants"/>
</dbReference>
<dbReference type="InterPro" id="IPR027417">
    <property type="entry name" value="P-loop_NTPase"/>
</dbReference>
<dbReference type="Gene3D" id="3.40.50.300">
    <property type="entry name" value="P-loop containing nucleotide triphosphate hydrolases"/>
    <property type="match status" value="1"/>
</dbReference>
<dbReference type="PANTHER" id="PTHR23155">
    <property type="entry name" value="DISEASE RESISTANCE PROTEIN RP"/>
    <property type="match status" value="1"/>
</dbReference>
<dbReference type="Pfam" id="PF23559">
    <property type="entry name" value="WHD_DRP"/>
    <property type="match status" value="1"/>
</dbReference>
<protein>
    <recommendedName>
        <fullName evidence="3">AAA+ ATPase domain-containing protein</fullName>
    </recommendedName>
</protein>
<reference evidence="4" key="3">
    <citation type="submission" date="2015-04" db="UniProtKB">
        <authorList>
            <consortium name="EnsemblPlants"/>
        </authorList>
    </citation>
    <scope>IDENTIFICATION</scope>
</reference>